<protein>
    <submittedName>
        <fullName evidence="4">Extracellular solute-binding protein, family 5</fullName>
    </submittedName>
</protein>
<dbReference type="SUPFAM" id="SSF53850">
    <property type="entry name" value="Periplasmic binding protein-like II"/>
    <property type="match status" value="1"/>
</dbReference>
<dbReference type="GO" id="GO:1904680">
    <property type="term" value="F:peptide transmembrane transporter activity"/>
    <property type="evidence" value="ECO:0007669"/>
    <property type="project" value="TreeGrafter"/>
</dbReference>
<keyword evidence="5" id="KW-1185">Reference proteome</keyword>
<evidence type="ECO:0000313" key="5">
    <source>
        <dbReference type="Proteomes" id="UP000035199"/>
    </source>
</evidence>
<keyword evidence="2" id="KW-0732">Signal</keyword>
<dbReference type="Gene3D" id="3.10.105.10">
    <property type="entry name" value="Dipeptide-binding Protein, Domain 3"/>
    <property type="match status" value="1"/>
</dbReference>
<name>A0A0G3GWF9_9CORY</name>
<reference evidence="5" key="2">
    <citation type="submission" date="2015-05" db="EMBL/GenBank/DDBJ databases">
        <title>Complete genome sequence of Corynebacterium mustelae DSM 45274, isolated from various tissues of a male ferret with lethal sepsis.</title>
        <authorList>
            <person name="Ruckert C."/>
            <person name="Albersmeier A."/>
            <person name="Winkler A."/>
            <person name="Tauch A."/>
        </authorList>
    </citation>
    <scope>NUCLEOTIDE SEQUENCE [LARGE SCALE GENOMIC DNA]</scope>
    <source>
        <strain evidence="5">DSM 45274</strain>
    </source>
</reference>
<dbReference type="GO" id="GO:0015833">
    <property type="term" value="P:peptide transport"/>
    <property type="evidence" value="ECO:0007669"/>
    <property type="project" value="TreeGrafter"/>
</dbReference>
<feature type="chain" id="PRO_5038850311" evidence="2">
    <location>
        <begin position="23"/>
        <end position="534"/>
    </location>
</feature>
<accession>A0A0G3GWF9</accession>
<gene>
    <name evidence="4" type="ORF">CMUST_05900</name>
</gene>
<dbReference type="RefSeq" id="WP_047261713.1">
    <property type="nucleotide sequence ID" value="NZ_CP011542.1"/>
</dbReference>
<evidence type="ECO:0000256" key="2">
    <source>
        <dbReference type="SAM" id="SignalP"/>
    </source>
</evidence>
<feature type="domain" description="Solute-binding protein family 5" evidence="3">
    <location>
        <begin position="136"/>
        <end position="352"/>
    </location>
</feature>
<dbReference type="Pfam" id="PF00496">
    <property type="entry name" value="SBP_bac_5"/>
    <property type="match status" value="1"/>
</dbReference>
<dbReference type="CDD" id="cd08501">
    <property type="entry name" value="PBP2_Lpqw"/>
    <property type="match status" value="1"/>
</dbReference>
<dbReference type="PANTHER" id="PTHR30290">
    <property type="entry name" value="PERIPLASMIC BINDING COMPONENT OF ABC TRANSPORTER"/>
    <property type="match status" value="1"/>
</dbReference>
<dbReference type="EMBL" id="CP011542">
    <property type="protein sequence ID" value="AKK05516.1"/>
    <property type="molecule type" value="Genomic_DNA"/>
</dbReference>
<reference evidence="4 5" key="1">
    <citation type="journal article" date="2015" name="Genome Announc.">
        <title>Complete Genome Sequence of the Type Strain Corynebacterium mustelae DSM 45274, Isolated from Various Tissues of a Male Ferret with Lethal Sepsis.</title>
        <authorList>
            <person name="Ruckert C."/>
            <person name="Eimer J."/>
            <person name="Winkler A."/>
            <person name="Tauch A."/>
        </authorList>
    </citation>
    <scope>NUCLEOTIDE SEQUENCE [LARGE SCALE GENOMIC DNA]</scope>
    <source>
        <strain evidence="4 5">DSM 45274</strain>
    </source>
</reference>
<dbReference type="Gene3D" id="3.90.76.10">
    <property type="entry name" value="Dipeptide-binding Protein, Domain 1"/>
    <property type="match status" value="1"/>
</dbReference>
<evidence type="ECO:0000256" key="1">
    <source>
        <dbReference type="SAM" id="MobiDB-lite"/>
    </source>
</evidence>
<dbReference type="OrthoDB" id="9803988at2"/>
<dbReference type="PANTHER" id="PTHR30290:SF65">
    <property type="entry name" value="MONOACYL PHOSPHATIDYLINOSITOL TETRAMANNOSIDE-BINDING PROTEIN LPQW-RELATED"/>
    <property type="match status" value="1"/>
</dbReference>
<dbReference type="AlphaFoldDB" id="A0A0G3GWF9"/>
<feature type="signal peptide" evidence="2">
    <location>
        <begin position="1"/>
        <end position="22"/>
    </location>
</feature>
<dbReference type="Proteomes" id="UP000035199">
    <property type="component" value="Chromosome"/>
</dbReference>
<proteinExistence type="predicted"/>
<dbReference type="KEGG" id="cmv:CMUST_05900"/>
<dbReference type="Gene3D" id="3.40.190.10">
    <property type="entry name" value="Periplasmic binding protein-like II"/>
    <property type="match status" value="1"/>
</dbReference>
<feature type="compositionally biased region" description="Polar residues" evidence="1">
    <location>
        <begin position="38"/>
        <end position="49"/>
    </location>
</feature>
<dbReference type="PATRIC" id="fig|571915.4.peg.1255"/>
<dbReference type="STRING" id="571915.CMUST_05900"/>
<evidence type="ECO:0000259" key="3">
    <source>
        <dbReference type="Pfam" id="PF00496"/>
    </source>
</evidence>
<evidence type="ECO:0000313" key="4">
    <source>
        <dbReference type="EMBL" id="AKK05516.1"/>
    </source>
</evidence>
<dbReference type="InterPro" id="IPR000914">
    <property type="entry name" value="SBP_5_dom"/>
</dbReference>
<organism evidence="4 5">
    <name type="scientific">Corynebacterium mustelae</name>
    <dbReference type="NCBI Taxonomy" id="571915"/>
    <lineage>
        <taxon>Bacteria</taxon>
        <taxon>Bacillati</taxon>
        <taxon>Actinomycetota</taxon>
        <taxon>Actinomycetes</taxon>
        <taxon>Mycobacteriales</taxon>
        <taxon>Corynebacteriaceae</taxon>
        <taxon>Corynebacterium</taxon>
    </lineage>
</organism>
<sequence length="534" mass="58120">MSKLCRGGVLLMVALCTVACSATPGPAPVEDPIASVSPKPTTTSTQPRKQAQELAIGIDPVYTGFNPHLLADDSRFTQTLAGLVLPSTFIAGTINGDLLESVEVIDESGTVINTITPTDEENKEETQPEQPPLVEAKTIRYQLAPEAQWSDGTPITVADFEYLWDSMLKTPGTVNPAGYRAIEDVTSASGGKVIEVTFAESFSQWRTLFNHLLPSHLLRGEKFSTVLAGGIPASAGKFTMRNFDRNRGVVTLNRNDRFWGKEPARVEIVSFREIRSTAQGLELISNGQISFMDITPTQTSTRAFELIPDTQVRVEADSYALEVVANAKLSKILRQELQTIIDPTLIAQLAYGRDSEMSVPERDHKPEPLHLKAMTEPLRIGVDPANPVAAAAATTMVHVLAGMDVRATVVQADTNELMRSLIPAGGVDVVVALSNTTVADKYACPVKEVLGANRSGYCNEETEIFLKEYNAGLKTEEELEKVIAELEAEEALVTTLAYDVRLEVLGKGILGPDEDLTQWPDGLSSLEQWRIETK</sequence>
<dbReference type="InterPro" id="IPR039424">
    <property type="entry name" value="SBP_5"/>
</dbReference>
<feature type="region of interest" description="Disordered" evidence="1">
    <location>
        <begin position="27"/>
        <end position="49"/>
    </location>
</feature>